<evidence type="ECO:0000259" key="2">
    <source>
        <dbReference type="Pfam" id="PF10441"/>
    </source>
</evidence>
<name>A0A550C9F7_9AGAR</name>
<dbReference type="InterPro" id="IPR018849">
    <property type="entry name" value="Urb2/Npa2_C"/>
</dbReference>
<proteinExistence type="predicted"/>
<sequence length="1382" mass="151875">MKTAQDFVRALKAPNDTKGGQGTKVQIARQGWDDHAFHVPNKGELIVDWLLGRFQKERNQQGIILDVEAWKLFHDVCAGTPKLSLAAVLGRAHVATVLLSTLKSLAECDAKTRQEMLAVLRPTLAIMWPIVSAKLSCDVLLDLFGHTLRVCTLEGSEYMGDIMIQLASTFTASLIHASNKKKIYTSFLDSHIGDWLKFASEEDVQNDTKRASFAAGIDILFNVDVLKQATDSEDSPLFRALSKQDAKSVFPVLPRLFDAFVRAITDNRHAIFSQGSNADSSATTQKVRAAGMAFFTACKASIKDGDFGSQWRTQAALLAVVERERLLTPATEPIMRQTVEAAILAVTQHNSELTTDDAMRVLSTICRVDYDLLAPYMDRLLPCLITTPSTDTTADLLNILLDYHSKTRTLDEYIGALSSAILSANLNDANDVESYRTCYSAPIFQTAHFSRLAEAIESFVTPSQVIPQLQTASAHLTELWENHRADRPKEPASPDGPRKRRKVDKSASPAQSPSDKSIRLSLLCALLAAVVTSLPTRLLSADQEDELDTQTEGLRALVETIVKKSSREVRKGDEGGRWASEVILVAALRFGYAMGVASPAKYQPPKSKLAADMLGIADDARTRPELVLEIFRSLLLAVYLDAEVDVHRVFDSALSYLDAHMPTSSVFWDGYYHHLDTSDTHSQGVLAVLHMLLERWLHVVDSRASSPQLEHLAATLMRIDMHETAQQEASITASSLVLQALRSAQFWEMQKLRPAIFVYLSGTLAQTEDISNTVRCFHKLLYFPTEYLSRAFRSDVMAKAVQTDMAICASESKSGNRARHLMITRIFLGRTFTSVGSVDQSPDLTVDHLHKLLTARIPCDEAKYADASLDLVEIYLTSLLKSAENVKGCLKTFQSLTKFKPAEPARNLLGLAFIRIAESLKHNFNLSSMHEDVRHALTTVVDKMQTILRGPVAEAMSSLPDQAAIHVLAVWTSVISLGKWLAVDLAEEALVFGQPLARKVSALSAALNDDQWTLVTSASLSLLLAELACAADADQQRRLDTILASYIFYASHSKDAGCLLELDNRVSVAVKTLAPADYGYVLDLVSEALQAAQPGSSMTLHILRAARILLNNYPQNSLKYTQTFASRCIALFSSNVAFSSGSPDLLVEVLQFIASYCSDRPAALRQSDLPAIWVLLSNHLRPSPTHAPRTARAVFHAITTIAGALIRLRRDLVTATLPHLGLVLRQLLLATRRPRPQLGVRQAASLAATLPAWVHPTEPVGVDEASALARLLETLTAKTIPRTHNANTSSDAQQQKAESLAKAFARHAAPVLAAYTDALNDPLCIMPADVRRALQPGLFSLCEMLNEHTRDAMMVSALDAAGKLAMKALWREYEKQKYVGRG</sequence>
<evidence type="ECO:0000313" key="4">
    <source>
        <dbReference type="Proteomes" id="UP000320762"/>
    </source>
</evidence>
<feature type="compositionally biased region" description="Basic and acidic residues" evidence="1">
    <location>
        <begin position="481"/>
        <end position="492"/>
    </location>
</feature>
<dbReference type="SUPFAM" id="SSF48371">
    <property type="entry name" value="ARM repeat"/>
    <property type="match status" value="2"/>
</dbReference>
<dbReference type="InterPro" id="IPR016024">
    <property type="entry name" value="ARM-type_fold"/>
</dbReference>
<evidence type="ECO:0000313" key="3">
    <source>
        <dbReference type="EMBL" id="TRM61429.1"/>
    </source>
</evidence>
<evidence type="ECO:0000256" key="1">
    <source>
        <dbReference type="SAM" id="MobiDB-lite"/>
    </source>
</evidence>
<dbReference type="EMBL" id="VDMD01000016">
    <property type="protein sequence ID" value="TRM61429.1"/>
    <property type="molecule type" value="Genomic_DNA"/>
</dbReference>
<reference evidence="3 4" key="1">
    <citation type="journal article" date="2019" name="New Phytol.">
        <title>Comparative genomics reveals unique wood-decay strategies and fruiting body development in the Schizophyllaceae.</title>
        <authorList>
            <person name="Almasi E."/>
            <person name="Sahu N."/>
            <person name="Krizsan K."/>
            <person name="Balint B."/>
            <person name="Kovacs G.M."/>
            <person name="Kiss B."/>
            <person name="Cseklye J."/>
            <person name="Drula E."/>
            <person name="Henrissat B."/>
            <person name="Nagy I."/>
            <person name="Chovatia M."/>
            <person name="Adam C."/>
            <person name="LaButti K."/>
            <person name="Lipzen A."/>
            <person name="Riley R."/>
            <person name="Grigoriev I.V."/>
            <person name="Nagy L.G."/>
        </authorList>
    </citation>
    <scope>NUCLEOTIDE SEQUENCE [LARGE SCALE GENOMIC DNA]</scope>
    <source>
        <strain evidence="3 4">NL-1724</strain>
    </source>
</reference>
<organism evidence="3 4">
    <name type="scientific">Schizophyllum amplum</name>
    <dbReference type="NCBI Taxonomy" id="97359"/>
    <lineage>
        <taxon>Eukaryota</taxon>
        <taxon>Fungi</taxon>
        <taxon>Dikarya</taxon>
        <taxon>Basidiomycota</taxon>
        <taxon>Agaricomycotina</taxon>
        <taxon>Agaricomycetes</taxon>
        <taxon>Agaricomycetidae</taxon>
        <taxon>Agaricales</taxon>
        <taxon>Schizophyllaceae</taxon>
        <taxon>Schizophyllum</taxon>
    </lineage>
</organism>
<feature type="region of interest" description="Disordered" evidence="1">
    <location>
        <begin position="481"/>
        <end position="514"/>
    </location>
</feature>
<gene>
    <name evidence="3" type="ORF">BD626DRAFT_584466</name>
</gene>
<dbReference type="OrthoDB" id="160374at2759"/>
<comment type="caution">
    <text evidence="3">The sequence shown here is derived from an EMBL/GenBank/DDBJ whole genome shotgun (WGS) entry which is preliminary data.</text>
</comment>
<dbReference type="STRING" id="97359.A0A550C9F7"/>
<dbReference type="Proteomes" id="UP000320762">
    <property type="component" value="Unassembled WGS sequence"/>
</dbReference>
<keyword evidence="4" id="KW-1185">Reference proteome</keyword>
<accession>A0A550C9F7</accession>
<dbReference type="Pfam" id="PF10441">
    <property type="entry name" value="Urb2"/>
    <property type="match status" value="1"/>
</dbReference>
<protein>
    <submittedName>
        <fullName evidence="3">Urb2/Npa2 family-domain-containing protein</fullName>
    </submittedName>
</protein>
<feature type="domain" description="Nucleolar 27S pre-rRNA processing Urb2/Npa2 C-terminal" evidence="2">
    <location>
        <begin position="1148"/>
        <end position="1380"/>
    </location>
</feature>